<evidence type="ECO:0000313" key="1">
    <source>
        <dbReference type="EMBL" id="GMH90058.1"/>
    </source>
</evidence>
<sequence length="373" mass="41946">MAEELSRTHKVLKLIEQTLALIKQHPTIMIAGDSTMRQFMMGMAGFLMTLKEFGVVSDWNDIVRGDEIENKEMKLDFSRLVSVNGEGNNPDDWTSEGWMAFIMHGCPKNKKEWQTNSGMKGGRCAYGDNQMIVKHKGSVQDPAIDNTKLSFAGSGEASVIDWIGRTAKVLSPNPSLMLVNFRTLHFFQVYPEKGFEDFVVSNNLLDQEVFREFFRKEIFAIIDLLSGLGGGTLVYRTVNAVCEDAYQGDWGAVFKAWDDGVAYNYCLSGECEDKVFEDCDQFVTDAFPTATWGDLGPCRESQLAHAGALRMMEMEKKYIEEIIKERQPNDEDVQLTYLNAFTLTSPNCDLSQDGRHFAKMNIALLYAISSGLT</sequence>
<comment type="caution">
    <text evidence="1">The sequence shown here is derived from an EMBL/GenBank/DDBJ whole genome shotgun (WGS) entry which is preliminary data.</text>
</comment>
<dbReference type="Proteomes" id="UP001162640">
    <property type="component" value="Unassembled WGS sequence"/>
</dbReference>
<accession>A0A9W7EU87</accession>
<proteinExistence type="predicted"/>
<dbReference type="AlphaFoldDB" id="A0A9W7EU87"/>
<dbReference type="EMBL" id="BLQM01000441">
    <property type="protein sequence ID" value="GMH90058.1"/>
    <property type="molecule type" value="Genomic_DNA"/>
</dbReference>
<reference evidence="2" key="1">
    <citation type="journal article" date="2023" name="Commun. Biol.">
        <title>Genome analysis of Parmales, the sister group of diatoms, reveals the evolutionary specialization of diatoms from phago-mixotrophs to photoautotrophs.</title>
        <authorList>
            <person name="Ban H."/>
            <person name="Sato S."/>
            <person name="Yoshikawa S."/>
            <person name="Yamada K."/>
            <person name="Nakamura Y."/>
            <person name="Ichinomiya M."/>
            <person name="Sato N."/>
            <person name="Blanc-Mathieu R."/>
            <person name="Endo H."/>
            <person name="Kuwata A."/>
            <person name="Ogata H."/>
        </authorList>
    </citation>
    <scope>NUCLEOTIDE SEQUENCE [LARGE SCALE GENOMIC DNA]</scope>
</reference>
<name>A0A9W7EU87_9STRA</name>
<protein>
    <submittedName>
        <fullName evidence="1">Uncharacterized protein</fullName>
    </submittedName>
</protein>
<gene>
    <name evidence="1" type="ORF">TL16_g11652</name>
</gene>
<evidence type="ECO:0000313" key="2">
    <source>
        <dbReference type="Proteomes" id="UP001162640"/>
    </source>
</evidence>
<organism evidence="1 2">
    <name type="scientific">Triparma laevis f. inornata</name>
    <dbReference type="NCBI Taxonomy" id="1714386"/>
    <lineage>
        <taxon>Eukaryota</taxon>
        <taxon>Sar</taxon>
        <taxon>Stramenopiles</taxon>
        <taxon>Ochrophyta</taxon>
        <taxon>Bolidophyceae</taxon>
        <taxon>Parmales</taxon>
        <taxon>Triparmaceae</taxon>
        <taxon>Triparma</taxon>
    </lineage>
</organism>